<comment type="caution">
    <text evidence="1">The sequence shown here is derived from an EMBL/GenBank/DDBJ whole genome shotgun (WGS) entry which is preliminary data.</text>
</comment>
<sequence length="143" mass="16396">MRETLDNRAAWSVYPCGLFSVGRTDKARKKQRKHFKHHPHKTLWRRDRNRGLRMRALQEGKILTLANRKQETIAQRYSAVAVLVVLDSITSPKSLPAPHTLMPHPGHLAIVLFLTSTRGDLAEGEARRCPRFPFLPRNKTPCV</sequence>
<accession>A0AAE0ZS03</accession>
<dbReference type="Proteomes" id="UP001283361">
    <property type="component" value="Unassembled WGS sequence"/>
</dbReference>
<proteinExistence type="predicted"/>
<reference evidence="1" key="1">
    <citation type="journal article" date="2023" name="G3 (Bethesda)">
        <title>A reference genome for the long-term kleptoplast-retaining sea slug Elysia crispata morphotype clarki.</title>
        <authorList>
            <person name="Eastman K.E."/>
            <person name="Pendleton A.L."/>
            <person name="Shaikh M.A."/>
            <person name="Suttiyut T."/>
            <person name="Ogas R."/>
            <person name="Tomko P."/>
            <person name="Gavelis G."/>
            <person name="Widhalm J.R."/>
            <person name="Wisecaver J.H."/>
        </authorList>
    </citation>
    <scope>NUCLEOTIDE SEQUENCE</scope>
    <source>
        <strain evidence="1">ECLA1</strain>
    </source>
</reference>
<dbReference type="AlphaFoldDB" id="A0AAE0ZS03"/>
<dbReference type="EMBL" id="JAWDGP010003486">
    <property type="protein sequence ID" value="KAK3773891.1"/>
    <property type="molecule type" value="Genomic_DNA"/>
</dbReference>
<organism evidence="1 2">
    <name type="scientific">Elysia crispata</name>
    <name type="common">lettuce slug</name>
    <dbReference type="NCBI Taxonomy" id="231223"/>
    <lineage>
        <taxon>Eukaryota</taxon>
        <taxon>Metazoa</taxon>
        <taxon>Spiralia</taxon>
        <taxon>Lophotrochozoa</taxon>
        <taxon>Mollusca</taxon>
        <taxon>Gastropoda</taxon>
        <taxon>Heterobranchia</taxon>
        <taxon>Euthyneura</taxon>
        <taxon>Panpulmonata</taxon>
        <taxon>Sacoglossa</taxon>
        <taxon>Placobranchoidea</taxon>
        <taxon>Plakobranchidae</taxon>
        <taxon>Elysia</taxon>
    </lineage>
</organism>
<gene>
    <name evidence="1" type="ORF">RRG08_036581</name>
</gene>
<protein>
    <submittedName>
        <fullName evidence="1">Uncharacterized protein</fullName>
    </submittedName>
</protein>
<name>A0AAE0ZS03_9GAST</name>
<evidence type="ECO:0000313" key="1">
    <source>
        <dbReference type="EMBL" id="KAK3773891.1"/>
    </source>
</evidence>
<keyword evidence="2" id="KW-1185">Reference proteome</keyword>
<evidence type="ECO:0000313" key="2">
    <source>
        <dbReference type="Proteomes" id="UP001283361"/>
    </source>
</evidence>